<evidence type="ECO:0000256" key="3">
    <source>
        <dbReference type="ARBA" id="ARBA00004699"/>
    </source>
</evidence>
<evidence type="ECO:0000313" key="15">
    <source>
        <dbReference type="EMBL" id="MFC3286239.1"/>
    </source>
</evidence>
<keyword evidence="6" id="KW-0597">Phosphoprotein</keyword>
<evidence type="ECO:0000256" key="8">
    <source>
        <dbReference type="ARBA" id="ARBA00022842"/>
    </source>
</evidence>
<dbReference type="InterPro" id="IPR005843">
    <property type="entry name" value="A-D-PHexomutase_C"/>
</dbReference>
<sequence>MQSVMMHDEQDSQEIPTSIFRAYDIRGIVGDTLRPGWVALIGRAIGAEARARGESTVVVARDGRLSSEEMSQALIYGLKTAGCNVVDIGMVPTPTLYFAAQQIEGTSSGVMVTGSHNPSDYNGFKIVLKGESLSGNAITALYERIVDGDFTSATGKENSCEVDISDVYLNRILDDVKPARPLRIVVDCGNGVTGKLGPLLFERMGCDVAPLFAEIDGHFPNHHPDPGKPENLRELIRCVKESGADLGLAFDGDGDRVGVVTPSGELICPDRLMMAFAEDLLSRNPGARVIFDVKCTGNLARVIERAGGVPEMYRTGHSLIKARMKETGALLAGEMSGHIFFTERWLGFDDGLYAAARLVEILASQELDADEFFARYPQDVSTPEVNVSVSDETKFDIVSHVAQHGFFGDGVKSTLDGVRVDFDDGWGLCRASNTSPVLVLRFEGKDEAAMSRIRECFVANLTEALGKPPVLSAH</sequence>
<evidence type="ECO:0000259" key="14">
    <source>
        <dbReference type="Pfam" id="PF02880"/>
    </source>
</evidence>
<dbReference type="Pfam" id="PF02878">
    <property type="entry name" value="PGM_PMM_I"/>
    <property type="match status" value="1"/>
</dbReference>
<evidence type="ECO:0000256" key="2">
    <source>
        <dbReference type="ARBA" id="ARBA00001946"/>
    </source>
</evidence>
<evidence type="ECO:0000256" key="9">
    <source>
        <dbReference type="ARBA" id="ARBA00023235"/>
    </source>
</evidence>
<dbReference type="Gene3D" id="3.40.120.10">
    <property type="entry name" value="Alpha-D-Glucose-1,6-Bisphosphate, subunit A, domain 3"/>
    <property type="match status" value="3"/>
</dbReference>
<keyword evidence="7 10" id="KW-0479">Metal-binding</keyword>
<dbReference type="InterPro" id="IPR016055">
    <property type="entry name" value="A-D-PHexomutase_a/b/a-I/II/III"/>
</dbReference>
<keyword evidence="16" id="KW-1185">Reference proteome</keyword>
<dbReference type="EC" id="5.4.2.8" evidence="5"/>
<keyword evidence="8 10" id="KW-0460">Magnesium</keyword>
<comment type="cofactor">
    <cofactor evidence="2">
        <name>Mg(2+)</name>
        <dbReference type="ChEBI" id="CHEBI:18420"/>
    </cofactor>
</comment>
<dbReference type="InterPro" id="IPR005841">
    <property type="entry name" value="Alpha-D-phosphohexomutase_SF"/>
</dbReference>
<evidence type="ECO:0000256" key="4">
    <source>
        <dbReference type="ARBA" id="ARBA00010231"/>
    </source>
</evidence>
<dbReference type="Gene3D" id="3.30.310.50">
    <property type="entry name" value="Alpha-D-phosphohexomutase, C-terminal domain"/>
    <property type="match status" value="1"/>
</dbReference>
<proteinExistence type="inferred from homology"/>
<evidence type="ECO:0000259" key="13">
    <source>
        <dbReference type="Pfam" id="PF02879"/>
    </source>
</evidence>
<dbReference type="PROSITE" id="PS00710">
    <property type="entry name" value="PGM_PMM"/>
    <property type="match status" value="1"/>
</dbReference>
<gene>
    <name evidence="15" type="ORF">ACFOEV_21780</name>
</gene>
<accession>A0ABV7LUM4</accession>
<dbReference type="PANTHER" id="PTHR43771:SF2">
    <property type="entry name" value="PHOSPHOMANNOMUTASE_PHOSPHOGLUCOMUTASE"/>
    <property type="match status" value="1"/>
</dbReference>
<dbReference type="InterPro" id="IPR016066">
    <property type="entry name" value="A-D-PHexomutase_CS"/>
</dbReference>
<feature type="domain" description="Alpha-D-phosphohexomutase alpha/beta/alpha" evidence="12">
    <location>
        <begin position="19"/>
        <end position="149"/>
    </location>
</feature>
<evidence type="ECO:0000256" key="6">
    <source>
        <dbReference type="ARBA" id="ARBA00022553"/>
    </source>
</evidence>
<evidence type="ECO:0000256" key="10">
    <source>
        <dbReference type="RuleBase" id="RU004326"/>
    </source>
</evidence>
<dbReference type="Pfam" id="PF02879">
    <property type="entry name" value="PGM_PMM_II"/>
    <property type="match status" value="1"/>
</dbReference>
<reference evidence="16" key="1">
    <citation type="journal article" date="2019" name="Int. J. Syst. Evol. Microbiol.">
        <title>The Global Catalogue of Microorganisms (GCM) 10K type strain sequencing project: providing services to taxonomists for standard genome sequencing and annotation.</title>
        <authorList>
            <consortium name="The Broad Institute Genomics Platform"/>
            <consortium name="The Broad Institute Genome Sequencing Center for Infectious Disease"/>
            <person name="Wu L."/>
            <person name="Ma J."/>
        </authorList>
    </citation>
    <scope>NUCLEOTIDE SEQUENCE [LARGE SCALE GENOMIC DNA]</scope>
    <source>
        <strain evidence="16">CECT 7698</strain>
    </source>
</reference>
<dbReference type="Pfam" id="PF00408">
    <property type="entry name" value="PGM_PMM_IV"/>
    <property type="match status" value="1"/>
</dbReference>
<dbReference type="PANTHER" id="PTHR43771">
    <property type="entry name" value="PHOSPHOMANNOMUTASE"/>
    <property type="match status" value="1"/>
</dbReference>
<feature type="domain" description="Alpha-D-phosphohexomutase C-terminal" evidence="11">
    <location>
        <begin position="384"/>
        <end position="455"/>
    </location>
</feature>
<dbReference type="CDD" id="cd03089">
    <property type="entry name" value="PMM_PGM"/>
    <property type="match status" value="1"/>
</dbReference>
<dbReference type="InterPro" id="IPR005845">
    <property type="entry name" value="A-D-PHexomutase_a/b/a-II"/>
</dbReference>
<dbReference type="EMBL" id="JBHRUG010000049">
    <property type="protein sequence ID" value="MFC3286239.1"/>
    <property type="molecule type" value="Genomic_DNA"/>
</dbReference>
<evidence type="ECO:0000259" key="11">
    <source>
        <dbReference type="Pfam" id="PF00408"/>
    </source>
</evidence>
<dbReference type="Pfam" id="PF02880">
    <property type="entry name" value="PGM_PMM_III"/>
    <property type="match status" value="1"/>
</dbReference>
<comment type="similarity">
    <text evidence="4 10">Belongs to the phosphohexose mutase family.</text>
</comment>
<dbReference type="InterPro" id="IPR005844">
    <property type="entry name" value="A-D-PHexomutase_a/b/a-I"/>
</dbReference>
<name>A0ABV7LUM4_9GAMM</name>
<evidence type="ECO:0000256" key="7">
    <source>
        <dbReference type="ARBA" id="ARBA00022723"/>
    </source>
</evidence>
<dbReference type="PRINTS" id="PR00509">
    <property type="entry name" value="PGMPMM"/>
</dbReference>
<evidence type="ECO:0000256" key="5">
    <source>
        <dbReference type="ARBA" id="ARBA00012730"/>
    </source>
</evidence>
<dbReference type="SUPFAM" id="SSF55957">
    <property type="entry name" value="Phosphoglucomutase, C-terminal domain"/>
    <property type="match status" value="1"/>
</dbReference>
<organism evidence="15 16">
    <name type="scientific">Litchfieldella rifensis</name>
    <dbReference type="NCBI Taxonomy" id="762643"/>
    <lineage>
        <taxon>Bacteria</taxon>
        <taxon>Pseudomonadati</taxon>
        <taxon>Pseudomonadota</taxon>
        <taxon>Gammaproteobacteria</taxon>
        <taxon>Oceanospirillales</taxon>
        <taxon>Halomonadaceae</taxon>
        <taxon>Litchfieldella</taxon>
    </lineage>
</organism>
<comment type="catalytic activity">
    <reaction evidence="1">
        <text>alpha-D-mannose 1-phosphate = D-mannose 6-phosphate</text>
        <dbReference type="Rhea" id="RHEA:11140"/>
        <dbReference type="ChEBI" id="CHEBI:58409"/>
        <dbReference type="ChEBI" id="CHEBI:58735"/>
        <dbReference type="EC" id="5.4.2.8"/>
    </reaction>
</comment>
<comment type="caution">
    <text evidence="15">The sequence shown here is derived from an EMBL/GenBank/DDBJ whole genome shotgun (WGS) entry which is preliminary data.</text>
</comment>
<keyword evidence="9" id="KW-0413">Isomerase</keyword>
<feature type="domain" description="Alpha-D-phosphohexomutase alpha/beta/alpha" evidence="13">
    <location>
        <begin position="168"/>
        <end position="264"/>
    </location>
</feature>
<dbReference type="Proteomes" id="UP001595579">
    <property type="component" value="Unassembled WGS sequence"/>
</dbReference>
<evidence type="ECO:0000256" key="1">
    <source>
        <dbReference type="ARBA" id="ARBA00000586"/>
    </source>
</evidence>
<protein>
    <recommendedName>
        <fullName evidence="5">phosphomannomutase</fullName>
        <ecNumber evidence="5">5.4.2.8</ecNumber>
    </recommendedName>
</protein>
<evidence type="ECO:0000313" key="16">
    <source>
        <dbReference type="Proteomes" id="UP001595579"/>
    </source>
</evidence>
<dbReference type="SUPFAM" id="SSF53738">
    <property type="entry name" value="Phosphoglucomutase, first 3 domains"/>
    <property type="match status" value="3"/>
</dbReference>
<dbReference type="RefSeq" id="WP_386777112.1">
    <property type="nucleotide sequence ID" value="NZ_JBHRUG010000049.1"/>
</dbReference>
<feature type="domain" description="Alpha-D-phosphohexomutase alpha/beta/alpha" evidence="14">
    <location>
        <begin position="269"/>
        <end position="373"/>
    </location>
</feature>
<evidence type="ECO:0000259" key="12">
    <source>
        <dbReference type="Pfam" id="PF02878"/>
    </source>
</evidence>
<dbReference type="InterPro" id="IPR005846">
    <property type="entry name" value="A-D-PHexomutase_a/b/a-III"/>
</dbReference>
<dbReference type="InterPro" id="IPR036900">
    <property type="entry name" value="A-D-PHexomutase_C_sf"/>
</dbReference>
<comment type="pathway">
    <text evidence="3">Nucleotide-sugar biosynthesis; GDP-alpha-D-mannose biosynthesis; alpha-D-mannose 1-phosphate from D-fructose 6-phosphate: step 2/2.</text>
</comment>